<evidence type="ECO:0000256" key="2">
    <source>
        <dbReference type="SAM" id="Phobius"/>
    </source>
</evidence>
<keyword evidence="1" id="KW-0378">Hydrolase</keyword>
<name>A0A1Y2C4Q9_9FUNG</name>
<evidence type="ECO:0000313" key="4">
    <source>
        <dbReference type="EMBL" id="ORY42030.1"/>
    </source>
</evidence>
<dbReference type="Gene3D" id="2.120.10.30">
    <property type="entry name" value="TolB, C-terminal domain"/>
    <property type="match status" value="1"/>
</dbReference>
<gene>
    <name evidence="4" type="ORF">BCR33DRAFT_852022</name>
</gene>
<dbReference type="InterPro" id="IPR011042">
    <property type="entry name" value="6-blade_b-propeller_TolB-like"/>
</dbReference>
<sequence>MLPVFALFSPVFGLPQNPVAELPATQPVLDLTSMVKGIIFILALLVILVGIVGAVMAVTRQSVTTGSSSASIQPSNSTNKSNSPFSLKQILTATSAASFLPFASSPLLSGSIEGASVMCDGSFVAVGASSAIRLDTGEVLVSGGLGQFASSRFIGNDKFLIGDASTPHTVYSASLDAPPAIVGTDSIQPLWAVNPDMLQPNDFTLDKTFTRMYLSGMRYSDVSTAGVDGELWYFNFQTKALVKVASSVLAAANIHRTNGIELSPENQSLYVTSAQIGPPTAAQIFKFEINPSTGLPENPIMLVDVFAELSKLGIDWTGMDPDGMKADLNGVLHLTLNGGGRVFRYNPSTKAVQIILLENMTNPSNLQFGGEDGKRLVVIGHGCDGDWSKSCAEYVDLDAPGREITELINSGNC</sequence>
<accession>A0A1Y2C4Q9</accession>
<feature type="domain" description="SMP-30/Gluconolactonase/LRE-like region" evidence="3">
    <location>
        <begin position="185"/>
        <end position="378"/>
    </location>
</feature>
<evidence type="ECO:0000259" key="3">
    <source>
        <dbReference type="Pfam" id="PF08450"/>
    </source>
</evidence>
<protein>
    <recommendedName>
        <fullName evidence="3">SMP-30/Gluconolactonase/LRE-like region domain-containing protein</fullName>
    </recommendedName>
</protein>
<evidence type="ECO:0000313" key="5">
    <source>
        <dbReference type="Proteomes" id="UP000193642"/>
    </source>
</evidence>
<proteinExistence type="predicted"/>
<dbReference type="GO" id="GO:0016787">
    <property type="term" value="F:hydrolase activity"/>
    <property type="evidence" value="ECO:0007669"/>
    <property type="project" value="UniProtKB-KW"/>
</dbReference>
<comment type="caution">
    <text evidence="4">The sequence shown here is derived from an EMBL/GenBank/DDBJ whole genome shotgun (WGS) entry which is preliminary data.</text>
</comment>
<dbReference type="Proteomes" id="UP000193642">
    <property type="component" value="Unassembled WGS sequence"/>
</dbReference>
<keyword evidence="2" id="KW-0812">Transmembrane</keyword>
<feature type="transmembrane region" description="Helical" evidence="2">
    <location>
        <begin position="37"/>
        <end position="58"/>
    </location>
</feature>
<evidence type="ECO:0000256" key="1">
    <source>
        <dbReference type="ARBA" id="ARBA00022801"/>
    </source>
</evidence>
<dbReference type="Pfam" id="PF08450">
    <property type="entry name" value="SGL"/>
    <property type="match status" value="1"/>
</dbReference>
<reference evidence="4 5" key="1">
    <citation type="submission" date="2016-07" db="EMBL/GenBank/DDBJ databases">
        <title>Pervasive Adenine N6-methylation of Active Genes in Fungi.</title>
        <authorList>
            <consortium name="DOE Joint Genome Institute"/>
            <person name="Mondo S.J."/>
            <person name="Dannebaum R.O."/>
            <person name="Kuo R.C."/>
            <person name="Labutti K."/>
            <person name="Haridas S."/>
            <person name="Kuo A."/>
            <person name="Salamov A."/>
            <person name="Ahrendt S.R."/>
            <person name="Lipzen A."/>
            <person name="Sullivan W."/>
            <person name="Andreopoulos W.B."/>
            <person name="Clum A."/>
            <person name="Lindquist E."/>
            <person name="Daum C."/>
            <person name="Ramamoorthy G.K."/>
            <person name="Gryganskyi A."/>
            <person name="Culley D."/>
            <person name="Magnuson J.K."/>
            <person name="James T.Y."/>
            <person name="O'Malley M.A."/>
            <person name="Stajich J.E."/>
            <person name="Spatafora J.W."/>
            <person name="Visel A."/>
            <person name="Grigoriev I.V."/>
        </authorList>
    </citation>
    <scope>NUCLEOTIDE SEQUENCE [LARGE SCALE GENOMIC DNA]</scope>
    <source>
        <strain evidence="4 5">JEL800</strain>
    </source>
</reference>
<keyword evidence="2" id="KW-0472">Membrane</keyword>
<dbReference type="PANTHER" id="PTHR47572:SF4">
    <property type="entry name" value="LACTONASE DRP35"/>
    <property type="match status" value="1"/>
</dbReference>
<dbReference type="PANTHER" id="PTHR47572">
    <property type="entry name" value="LIPOPROTEIN-RELATED"/>
    <property type="match status" value="1"/>
</dbReference>
<dbReference type="InterPro" id="IPR051262">
    <property type="entry name" value="SMP-30/CGR1_Lactonase"/>
</dbReference>
<dbReference type="EMBL" id="MCGO01000030">
    <property type="protein sequence ID" value="ORY42030.1"/>
    <property type="molecule type" value="Genomic_DNA"/>
</dbReference>
<dbReference type="OrthoDB" id="423498at2759"/>
<dbReference type="STRING" id="329046.A0A1Y2C4Q9"/>
<organism evidence="4 5">
    <name type="scientific">Rhizoclosmatium globosum</name>
    <dbReference type="NCBI Taxonomy" id="329046"/>
    <lineage>
        <taxon>Eukaryota</taxon>
        <taxon>Fungi</taxon>
        <taxon>Fungi incertae sedis</taxon>
        <taxon>Chytridiomycota</taxon>
        <taxon>Chytridiomycota incertae sedis</taxon>
        <taxon>Chytridiomycetes</taxon>
        <taxon>Chytridiales</taxon>
        <taxon>Chytriomycetaceae</taxon>
        <taxon>Rhizoclosmatium</taxon>
    </lineage>
</organism>
<keyword evidence="5" id="KW-1185">Reference proteome</keyword>
<keyword evidence="2" id="KW-1133">Transmembrane helix</keyword>
<dbReference type="InterPro" id="IPR013658">
    <property type="entry name" value="SGL"/>
</dbReference>
<dbReference type="AlphaFoldDB" id="A0A1Y2C4Q9"/>
<dbReference type="SUPFAM" id="SSF63829">
    <property type="entry name" value="Calcium-dependent phosphotriesterase"/>
    <property type="match status" value="1"/>
</dbReference>